<protein>
    <submittedName>
        <fullName evidence="2">17929_t:CDS:1</fullName>
    </submittedName>
</protein>
<proteinExistence type="predicted"/>
<feature type="non-terminal residue" evidence="2">
    <location>
        <position position="1"/>
    </location>
</feature>
<gene>
    <name evidence="2" type="ORF">DERYTH_LOCUS16179</name>
</gene>
<dbReference type="AlphaFoldDB" id="A0A9N9INI6"/>
<keyword evidence="3" id="KW-1185">Reference proteome</keyword>
<accession>A0A9N9INI6</accession>
<dbReference type="Proteomes" id="UP000789405">
    <property type="component" value="Unassembled WGS sequence"/>
</dbReference>
<keyword evidence="1" id="KW-0812">Transmembrane</keyword>
<feature type="transmembrane region" description="Helical" evidence="1">
    <location>
        <begin position="7"/>
        <end position="24"/>
    </location>
</feature>
<evidence type="ECO:0000256" key="1">
    <source>
        <dbReference type="SAM" id="Phobius"/>
    </source>
</evidence>
<name>A0A9N9INI6_9GLOM</name>
<feature type="transmembrane region" description="Helical" evidence="1">
    <location>
        <begin position="158"/>
        <end position="179"/>
    </location>
</feature>
<feature type="transmembrane region" description="Helical" evidence="1">
    <location>
        <begin position="64"/>
        <end position="84"/>
    </location>
</feature>
<dbReference type="EMBL" id="CAJVPY010013847">
    <property type="protein sequence ID" value="CAG8743097.1"/>
    <property type="molecule type" value="Genomic_DNA"/>
</dbReference>
<reference evidence="2" key="1">
    <citation type="submission" date="2021-06" db="EMBL/GenBank/DDBJ databases">
        <authorList>
            <person name="Kallberg Y."/>
            <person name="Tangrot J."/>
            <person name="Rosling A."/>
        </authorList>
    </citation>
    <scope>NUCLEOTIDE SEQUENCE</scope>
    <source>
        <strain evidence="2">MA453B</strain>
    </source>
</reference>
<keyword evidence="1" id="KW-1133">Transmembrane helix</keyword>
<keyword evidence="1" id="KW-0472">Membrane</keyword>
<organism evidence="2 3">
    <name type="scientific">Dentiscutata erythropus</name>
    <dbReference type="NCBI Taxonomy" id="1348616"/>
    <lineage>
        <taxon>Eukaryota</taxon>
        <taxon>Fungi</taxon>
        <taxon>Fungi incertae sedis</taxon>
        <taxon>Mucoromycota</taxon>
        <taxon>Glomeromycotina</taxon>
        <taxon>Glomeromycetes</taxon>
        <taxon>Diversisporales</taxon>
        <taxon>Gigasporaceae</taxon>
        <taxon>Dentiscutata</taxon>
    </lineage>
</organism>
<comment type="caution">
    <text evidence="2">The sequence shown here is derived from an EMBL/GenBank/DDBJ whole genome shotgun (WGS) entry which is preliminary data.</text>
</comment>
<sequence length="184" mass="20842">MTQPSKILIFILYDILIILTPILADMSSENFINDTDNTKLNFDTTNDDSSYKLDSPENVGDLKLVLITTYIMAFFNTVGCSLPFYTALADVGIDIAGILNITHTAVYARVWDQPTCTILSVVYFFFITINLALYGTVSMSTYLRVCRQFYFDLGKFDYKLWSVILAIATVFQLISGPYYGARKY</sequence>
<evidence type="ECO:0000313" key="3">
    <source>
        <dbReference type="Proteomes" id="UP000789405"/>
    </source>
</evidence>
<feature type="transmembrane region" description="Helical" evidence="1">
    <location>
        <begin position="117"/>
        <end position="137"/>
    </location>
</feature>
<dbReference type="OrthoDB" id="2112032at2759"/>
<evidence type="ECO:0000313" key="2">
    <source>
        <dbReference type="EMBL" id="CAG8743097.1"/>
    </source>
</evidence>